<evidence type="ECO:0000313" key="5">
    <source>
        <dbReference type="EMBL" id="KKL64039.1"/>
    </source>
</evidence>
<evidence type="ECO:0000256" key="3">
    <source>
        <dbReference type="ARBA" id="ARBA00023163"/>
    </source>
</evidence>
<dbReference type="Pfam" id="PF13392">
    <property type="entry name" value="HNH_3"/>
    <property type="match status" value="1"/>
</dbReference>
<protein>
    <recommendedName>
        <fullName evidence="4">AP2/ERF domain-containing protein</fullName>
    </recommendedName>
</protein>
<dbReference type="InterPro" id="IPR016177">
    <property type="entry name" value="DNA-bd_dom_sf"/>
</dbReference>
<dbReference type="InterPro" id="IPR036955">
    <property type="entry name" value="AP2/ERF_dom_sf"/>
</dbReference>
<feature type="domain" description="AP2/ERF" evidence="4">
    <location>
        <begin position="104"/>
        <end position="160"/>
    </location>
</feature>
<dbReference type="InterPro" id="IPR003615">
    <property type="entry name" value="HNH_nuc"/>
</dbReference>
<evidence type="ECO:0000256" key="1">
    <source>
        <dbReference type="ARBA" id="ARBA00023015"/>
    </source>
</evidence>
<name>A0A0F9DQP8_9ZZZZ</name>
<dbReference type="InterPro" id="IPR044925">
    <property type="entry name" value="His-Me_finger_sf"/>
</dbReference>
<dbReference type="GO" id="GO:0003700">
    <property type="term" value="F:DNA-binding transcription factor activity"/>
    <property type="evidence" value="ECO:0007669"/>
    <property type="project" value="InterPro"/>
</dbReference>
<proteinExistence type="predicted"/>
<keyword evidence="2" id="KW-0238">DNA-binding</keyword>
<reference evidence="5" key="1">
    <citation type="journal article" date="2015" name="Nature">
        <title>Complex archaea that bridge the gap between prokaryotes and eukaryotes.</title>
        <authorList>
            <person name="Spang A."/>
            <person name="Saw J.H."/>
            <person name="Jorgensen S.L."/>
            <person name="Zaremba-Niedzwiedzka K."/>
            <person name="Martijn J."/>
            <person name="Lind A.E."/>
            <person name="van Eijk R."/>
            <person name="Schleper C."/>
            <person name="Guy L."/>
            <person name="Ettema T.J."/>
        </authorList>
    </citation>
    <scope>NUCLEOTIDE SEQUENCE</scope>
</reference>
<dbReference type="EMBL" id="LAZR01027968">
    <property type="protein sequence ID" value="KKL64039.1"/>
    <property type="molecule type" value="Genomic_DNA"/>
</dbReference>
<organism evidence="5">
    <name type="scientific">marine sediment metagenome</name>
    <dbReference type="NCBI Taxonomy" id="412755"/>
    <lineage>
        <taxon>unclassified sequences</taxon>
        <taxon>metagenomes</taxon>
        <taxon>ecological metagenomes</taxon>
    </lineage>
</organism>
<keyword evidence="3" id="KW-0804">Transcription</keyword>
<dbReference type="AlphaFoldDB" id="A0A0F9DQP8"/>
<dbReference type="SUPFAM" id="SSF54171">
    <property type="entry name" value="DNA-binding domain"/>
    <property type="match status" value="1"/>
</dbReference>
<comment type="caution">
    <text evidence="5">The sequence shown here is derived from an EMBL/GenBank/DDBJ whole genome shotgun (WGS) entry which is preliminary data.</text>
</comment>
<dbReference type="SUPFAM" id="SSF54060">
    <property type="entry name" value="His-Me finger endonucleases"/>
    <property type="match status" value="1"/>
</dbReference>
<dbReference type="InterPro" id="IPR001471">
    <property type="entry name" value="AP2/ERF_dom"/>
</dbReference>
<gene>
    <name evidence="5" type="ORF">LCGC14_2169090</name>
</gene>
<dbReference type="Gene3D" id="3.30.730.10">
    <property type="entry name" value="AP2/ERF domain"/>
    <property type="match status" value="1"/>
</dbReference>
<sequence length="160" mass="18914">MKLIELTQSKFTKVDDRDYAYLNSWKWRARRTYKNCFRANRGIYINGKFKEIRMPNIIMNPQSGYVVDHINSDTLDNRRKNLRVCTPKQNSMNKKIHEDKKSIRLKGVYPQRNPHNGRWRSYIGINGKQIYLGAFACPLLAKLTYNKELVRVHGEFANFG</sequence>
<evidence type="ECO:0000256" key="2">
    <source>
        <dbReference type="ARBA" id="ARBA00023125"/>
    </source>
</evidence>
<accession>A0A0F9DQP8</accession>
<dbReference type="Gene3D" id="3.90.75.20">
    <property type="match status" value="1"/>
</dbReference>
<dbReference type="GO" id="GO:0003677">
    <property type="term" value="F:DNA binding"/>
    <property type="evidence" value="ECO:0007669"/>
    <property type="project" value="UniProtKB-KW"/>
</dbReference>
<evidence type="ECO:0000259" key="4">
    <source>
        <dbReference type="PROSITE" id="PS51032"/>
    </source>
</evidence>
<dbReference type="PROSITE" id="PS51032">
    <property type="entry name" value="AP2_ERF"/>
    <property type="match status" value="1"/>
</dbReference>
<keyword evidence="1" id="KW-0805">Transcription regulation</keyword>